<evidence type="ECO:0000313" key="2">
    <source>
        <dbReference type="Proteomes" id="UP000828941"/>
    </source>
</evidence>
<evidence type="ECO:0000313" key="1">
    <source>
        <dbReference type="EMBL" id="KAI4347601.1"/>
    </source>
</evidence>
<accession>A0ACB9PGN4</accession>
<dbReference type="Proteomes" id="UP000828941">
    <property type="component" value="Chromosome 4"/>
</dbReference>
<organism evidence="1 2">
    <name type="scientific">Bauhinia variegata</name>
    <name type="common">Purple orchid tree</name>
    <name type="synonym">Phanera variegata</name>
    <dbReference type="NCBI Taxonomy" id="167791"/>
    <lineage>
        <taxon>Eukaryota</taxon>
        <taxon>Viridiplantae</taxon>
        <taxon>Streptophyta</taxon>
        <taxon>Embryophyta</taxon>
        <taxon>Tracheophyta</taxon>
        <taxon>Spermatophyta</taxon>
        <taxon>Magnoliopsida</taxon>
        <taxon>eudicotyledons</taxon>
        <taxon>Gunneridae</taxon>
        <taxon>Pentapetalae</taxon>
        <taxon>rosids</taxon>
        <taxon>fabids</taxon>
        <taxon>Fabales</taxon>
        <taxon>Fabaceae</taxon>
        <taxon>Cercidoideae</taxon>
        <taxon>Cercideae</taxon>
        <taxon>Bauhiniinae</taxon>
        <taxon>Bauhinia</taxon>
    </lineage>
</organism>
<keyword evidence="2" id="KW-1185">Reference proteome</keyword>
<name>A0ACB9PGN4_BAUVA</name>
<sequence>MDDNWDLHAIVRSCQFLTSAADGQTPPITPAVEAGGGNPSSEDALSCLASLTFEEENGPFSYPAVQPNGFQELDQVAKTIFATNAAASVAPTVPGGFAIHHSPSFTDFARSVYGQNQPQQGGQCHPPVPLLPTSNPPRPLLIPAAGSNPAVEIYHYPPQPQRNMNPSRFALPNRPLPHSCCRTRRRRFLQKKLVCQVSADDVSTDAWAWRKYGQKPIKGSPFPRNYYRCSSSKGCGARKHVERSTTEPGMYVVTYAGDHTHPLPAHRNSLASINRNTRIAICPNPYPYPVGTGLPVVAPPTVPPKNEARPSGDQISTNDTDWDMDMELASDDDDVLVPNMAAFDNDVFFDVDQLCSDGASTSKHAGGSSPSQPA</sequence>
<comment type="caution">
    <text evidence="1">The sequence shown here is derived from an EMBL/GenBank/DDBJ whole genome shotgun (WGS) entry which is preliminary data.</text>
</comment>
<proteinExistence type="predicted"/>
<dbReference type="EMBL" id="CM039429">
    <property type="protein sequence ID" value="KAI4347601.1"/>
    <property type="molecule type" value="Genomic_DNA"/>
</dbReference>
<protein>
    <submittedName>
        <fullName evidence="1">Uncharacterized protein</fullName>
    </submittedName>
</protein>
<gene>
    <name evidence="1" type="ORF">L6164_008402</name>
</gene>
<reference evidence="1 2" key="1">
    <citation type="journal article" date="2022" name="DNA Res.">
        <title>Chromosomal-level genome assembly of the orchid tree Bauhinia variegata (Leguminosae; Cercidoideae) supports the allotetraploid origin hypothesis of Bauhinia.</title>
        <authorList>
            <person name="Zhong Y."/>
            <person name="Chen Y."/>
            <person name="Zheng D."/>
            <person name="Pang J."/>
            <person name="Liu Y."/>
            <person name="Luo S."/>
            <person name="Meng S."/>
            <person name="Qian L."/>
            <person name="Wei D."/>
            <person name="Dai S."/>
            <person name="Zhou R."/>
        </authorList>
    </citation>
    <scope>NUCLEOTIDE SEQUENCE [LARGE SCALE GENOMIC DNA]</scope>
    <source>
        <strain evidence="1">BV-YZ2020</strain>
    </source>
</reference>